<dbReference type="GO" id="GO:0036440">
    <property type="term" value="F:citrate synthase activity"/>
    <property type="evidence" value="ECO:0007669"/>
    <property type="project" value="UniProtKB-EC"/>
</dbReference>
<evidence type="ECO:0000256" key="4">
    <source>
        <dbReference type="ARBA" id="ARBA00049288"/>
    </source>
</evidence>
<comment type="similarity">
    <text evidence="2 5">Belongs to the citrate synthase family.</text>
</comment>
<dbReference type="Proteomes" id="UP000054051">
    <property type="component" value="Unassembled WGS sequence"/>
</dbReference>
<dbReference type="GO" id="GO:0005829">
    <property type="term" value="C:cytosol"/>
    <property type="evidence" value="ECO:0007669"/>
    <property type="project" value="TreeGrafter"/>
</dbReference>
<dbReference type="eggNOG" id="COG0372">
    <property type="taxonomic scope" value="Bacteria"/>
</dbReference>
<evidence type="ECO:0000256" key="1">
    <source>
        <dbReference type="ARBA" id="ARBA00004751"/>
    </source>
</evidence>
<dbReference type="SUPFAM" id="SSF48256">
    <property type="entry name" value="Citrate synthase"/>
    <property type="match status" value="1"/>
</dbReference>
<keyword evidence="3 5" id="KW-0808">Transferase</keyword>
<dbReference type="Gene3D" id="1.10.580.10">
    <property type="entry name" value="Citrate Synthase, domain 1"/>
    <property type="match status" value="1"/>
</dbReference>
<comment type="catalytic activity">
    <reaction evidence="4">
        <text>oxaloacetate + acetyl-CoA + H2O = citrate + CoA + H(+)</text>
        <dbReference type="Rhea" id="RHEA:16845"/>
        <dbReference type="ChEBI" id="CHEBI:15377"/>
        <dbReference type="ChEBI" id="CHEBI:15378"/>
        <dbReference type="ChEBI" id="CHEBI:16452"/>
        <dbReference type="ChEBI" id="CHEBI:16947"/>
        <dbReference type="ChEBI" id="CHEBI:57287"/>
        <dbReference type="ChEBI" id="CHEBI:57288"/>
        <dbReference type="EC" id="2.3.3.16"/>
    </reaction>
</comment>
<dbReference type="InterPro" id="IPR024176">
    <property type="entry name" value="Citrate_synthase_bac-typ"/>
</dbReference>
<dbReference type="GO" id="GO:0005975">
    <property type="term" value="P:carbohydrate metabolic process"/>
    <property type="evidence" value="ECO:0007669"/>
    <property type="project" value="TreeGrafter"/>
</dbReference>
<name>G2J8G4_9BURK</name>
<dbReference type="UniPathway" id="UPA00223">
    <property type="reaction ID" value="UER00717"/>
</dbReference>
<dbReference type="AlphaFoldDB" id="G2J8G4"/>
<keyword evidence="7" id="KW-1185">Reference proteome</keyword>
<evidence type="ECO:0000256" key="3">
    <source>
        <dbReference type="ARBA" id="ARBA00022679"/>
    </source>
</evidence>
<sequence>MSTTASEITDDVQVHRGLAGVYIDHTTICEIDNDTHKLRYRGYDIAELVQLKSFEEVVHLLLYGELPNAMERVLTADQLALYTTLPQQLRQIIELLPQSAEPMAVLRTAVSVLGCETSQTLPTEDECRQAALGLVAQFPLILGAFEAHRKSQPAPLPCRDTPHAHRVLSQLTGNPEPEAQDVVIMDKLLVIHAEHELNASCFSARVTASTLSDPYAAITSAIGTLSGALHGGANERVLENAEKVGEPSRADDFVAEVLARKSKIHGFGQRGCKAEDPRAVILRGIAEELATRKNDRRILDILFALDTAMRKRRDIWPNVDFYSASILYNLGIPKDLFTPLFACSRVIGWSAHILEQWRDNRLLRPKAKYVGLPYRPVPSAETNR</sequence>
<accession>G2J8G4</accession>
<gene>
    <name evidence="6" type="primary">citZ</name>
    <name evidence="6" type="ORF">CAGGBEG34_200062</name>
</gene>
<dbReference type="PIRSF" id="PIRSF001369">
    <property type="entry name" value="Citrate_synth"/>
    <property type="match status" value="1"/>
</dbReference>
<dbReference type="Gene3D" id="1.10.230.10">
    <property type="entry name" value="Cytochrome P450-Terp, domain 2"/>
    <property type="match status" value="1"/>
</dbReference>
<dbReference type="InterPro" id="IPR016142">
    <property type="entry name" value="Citrate_synth-like_lrg_a-sub"/>
</dbReference>
<dbReference type="PRINTS" id="PR00143">
    <property type="entry name" value="CITRTSNTHASE"/>
</dbReference>
<dbReference type="STRING" id="1070319.CAGGBEG34_200062"/>
<protein>
    <recommendedName>
        <fullName evidence="5">Citrate synthase</fullName>
    </recommendedName>
</protein>
<dbReference type="InterPro" id="IPR002020">
    <property type="entry name" value="Citrate_synthase"/>
</dbReference>
<evidence type="ECO:0000313" key="7">
    <source>
        <dbReference type="Proteomes" id="UP000054051"/>
    </source>
</evidence>
<organism evidence="6 7">
    <name type="scientific">Candidatus Glomeribacter gigasporarum BEG34</name>
    <dbReference type="NCBI Taxonomy" id="1070319"/>
    <lineage>
        <taxon>Bacteria</taxon>
        <taxon>Pseudomonadati</taxon>
        <taxon>Pseudomonadota</taxon>
        <taxon>Betaproteobacteria</taxon>
        <taxon>Burkholderiales</taxon>
        <taxon>Burkholderiaceae</taxon>
        <taxon>Candidatus Glomeribacter</taxon>
    </lineage>
</organism>
<dbReference type="EMBL" id="CAFB01000037">
    <property type="protein sequence ID" value="CCD29061.1"/>
    <property type="molecule type" value="Genomic_DNA"/>
</dbReference>
<dbReference type="InterPro" id="IPR016143">
    <property type="entry name" value="Citrate_synth-like_sm_a-sub"/>
</dbReference>
<reference evidence="6 7" key="1">
    <citation type="submission" date="2011-08" db="EMBL/GenBank/DDBJ databases">
        <title>The genome of the obligate endobacterium of an arbuscular mycorrhizal fungus reveals an interphylum network of nutritional interactions.</title>
        <authorList>
            <person name="Ghignone S."/>
            <person name="Salvioli A."/>
            <person name="Anca I."/>
            <person name="Lumini E."/>
            <person name="Ortu G."/>
            <person name="Petiti L."/>
            <person name="Cruveiller S."/>
            <person name="Bianciotto V."/>
            <person name="Piffanelli P."/>
            <person name="Lanfranco L."/>
            <person name="Bonfante P."/>
        </authorList>
    </citation>
    <scope>NUCLEOTIDE SEQUENCE [LARGE SCALE GENOMIC DNA]</scope>
    <source>
        <strain evidence="6 7">BEG34</strain>
    </source>
</reference>
<dbReference type="GO" id="GO:0006099">
    <property type="term" value="P:tricarboxylic acid cycle"/>
    <property type="evidence" value="ECO:0007669"/>
    <property type="project" value="UniProtKB-UniPathway"/>
</dbReference>
<proteinExistence type="inferred from homology"/>
<dbReference type="PANTHER" id="PTHR11739">
    <property type="entry name" value="CITRATE SYNTHASE"/>
    <property type="match status" value="1"/>
</dbReference>
<comment type="caution">
    <text evidence="6">The sequence shown here is derived from an EMBL/GenBank/DDBJ whole genome shotgun (WGS) entry which is preliminary data.</text>
</comment>
<keyword evidence="6" id="KW-0012">Acyltransferase</keyword>
<evidence type="ECO:0000313" key="6">
    <source>
        <dbReference type="EMBL" id="CCD29061.1"/>
    </source>
</evidence>
<dbReference type="Pfam" id="PF00285">
    <property type="entry name" value="Citrate_synt"/>
    <property type="match status" value="1"/>
</dbReference>
<dbReference type="PANTHER" id="PTHR11739:SF4">
    <property type="entry name" value="CITRATE SYNTHASE, PEROXISOMAL"/>
    <property type="match status" value="1"/>
</dbReference>
<evidence type="ECO:0000256" key="2">
    <source>
        <dbReference type="ARBA" id="ARBA00010566"/>
    </source>
</evidence>
<evidence type="ECO:0000256" key="5">
    <source>
        <dbReference type="PIRNR" id="PIRNR001369"/>
    </source>
</evidence>
<dbReference type="InterPro" id="IPR036969">
    <property type="entry name" value="Citrate_synthase_sf"/>
</dbReference>
<comment type="pathway">
    <text evidence="1">Carbohydrate metabolism; tricarboxylic acid cycle; isocitrate from oxaloacetate: step 1/2.</text>
</comment>